<accession>A0A0A9D5S8</accession>
<reference evidence="2" key="2">
    <citation type="journal article" date="2015" name="Data Brief">
        <title>Shoot transcriptome of the giant reed, Arundo donax.</title>
        <authorList>
            <person name="Barrero R.A."/>
            <person name="Guerrero F.D."/>
            <person name="Moolhuijzen P."/>
            <person name="Goolsby J.A."/>
            <person name="Tidwell J."/>
            <person name="Bellgard S.E."/>
            <person name="Bellgard M.I."/>
        </authorList>
    </citation>
    <scope>NUCLEOTIDE SEQUENCE</scope>
    <source>
        <tissue evidence="2">Shoot tissue taken approximately 20 cm above the soil surface</tissue>
    </source>
</reference>
<evidence type="ECO:0000313" key="2">
    <source>
        <dbReference type="EMBL" id="JAD79082.1"/>
    </source>
</evidence>
<dbReference type="AlphaFoldDB" id="A0A0A9D5S8"/>
<sequence length="88" mass="10407">MMLLLYFFPKIIPLLAAKATFTEVFRDWTIVPSNPRMLSRSLQSNSITWICKATTEGHQKKGQLTEHVWHQESKTPIYQNHRVIEYFL</sequence>
<reference evidence="2" key="1">
    <citation type="submission" date="2014-09" db="EMBL/GenBank/DDBJ databases">
        <authorList>
            <person name="Magalhaes I.L.F."/>
            <person name="Oliveira U."/>
            <person name="Santos F.R."/>
            <person name="Vidigal T.H.D.A."/>
            <person name="Brescovit A.D."/>
            <person name="Santos A.J."/>
        </authorList>
    </citation>
    <scope>NUCLEOTIDE SEQUENCE</scope>
    <source>
        <tissue evidence="2">Shoot tissue taken approximately 20 cm above the soil surface</tissue>
    </source>
</reference>
<dbReference type="EMBL" id="GBRH01218813">
    <property type="protein sequence ID" value="JAD79082.1"/>
    <property type="molecule type" value="Transcribed_RNA"/>
</dbReference>
<protein>
    <submittedName>
        <fullName evidence="2">Umc1506</fullName>
    </submittedName>
</protein>
<organism evidence="2">
    <name type="scientific">Arundo donax</name>
    <name type="common">Giant reed</name>
    <name type="synonym">Donax arundinaceus</name>
    <dbReference type="NCBI Taxonomy" id="35708"/>
    <lineage>
        <taxon>Eukaryota</taxon>
        <taxon>Viridiplantae</taxon>
        <taxon>Streptophyta</taxon>
        <taxon>Embryophyta</taxon>
        <taxon>Tracheophyta</taxon>
        <taxon>Spermatophyta</taxon>
        <taxon>Magnoliopsida</taxon>
        <taxon>Liliopsida</taxon>
        <taxon>Poales</taxon>
        <taxon>Poaceae</taxon>
        <taxon>PACMAD clade</taxon>
        <taxon>Arundinoideae</taxon>
        <taxon>Arundineae</taxon>
        <taxon>Arundo</taxon>
    </lineage>
</organism>
<name>A0A0A9D5S8_ARUDO</name>
<evidence type="ECO:0000256" key="1">
    <source>
        <dbReference type="SAM" id="SignalP"/>
    </source>
</evidence>
<keyword evidence="1" id="KW-0732">Signal</keyword>
<feature type="signal peptide" evidence="1">
    <location>
        <begin position="1"/>
        <end position="17"/>
    </location>
</feature>
<feature type="chain" id="PRO_5002043492" evidence="1">
    <location>
        <begin position="18"/>
        <end position="88"/>
    </location>
</feature>
<proteinExistence type="predicted"/>